<feature type="region of interest" description="Disordered" evidence="1">
    <location>
        <begin position="183"/>
        <end position="203"/>
    </location>
</feature>
<dbReference type="InterPro" id="IPR027417">
    <property type="entry name" value="P-loop_NTPase"/>
</dbReference>
<protein>
    <submittedName>
        <fullName evidence="3">Uncharacterized protein LOC102807756</fullName>
    </submittedName>
</protein>
<dbReference type="GeneID" id="102807756"/>
<feature type="compositionally biased region" description="Basic and acidic residues" evidence="1">
    <location>
        <begin position="8"/>
        <end position="19"/>
    </location>
</feature>
<evidence type="ECO:0000313" key="3">
    <source>
        <dbReference type="RefSeq" id="XP_006814723.1"/>
    </source>
</evidence>
<sequence>MGCGGSTEGRKDDKEDGKFSHRKPKVSIRVPPDVHPRKEGPHIVFVFGGPGSKKGRIVDDLVAVYGFNLLVVEDLILRELPKKVANAISVDNTRDVADLLKEEPSHLSLEWVLEIISTEIEKDPDGLFLVDIMPNLRFLLRCEKFVKDCKYEITQFENKYPIACALNLAIPEDKVIKAVEKHTPKHPNQLKEGGQSDEADTSRTAKRTALYEMSVRTYIEFFVSTNRLVTVDVTCGIPDLIWQKVNSFFSEHLELTPQRTANTVILFGFDESAFVGLDLERYSMALVELASLVDNPDAPVETFLAALCKHVDNHTKATAECFAVDATGTTLNKSSLDQFKKRMITFLEVQDNYLDQYIVITGQKNNKNQQRARKTSFYTKKFKAVCTTDNEVCLFPMDTETDLCKQIAVSMVILRD</sequence>
<feature type="region of interest" description="Disordered" evidence="1">
    <location>
        <begin position="1"/>
        <end position="33"/>
    </location>
</feature>
<dbReference type="Gene3D" id="3.40.50.300">
    <property type="entry name" value="P-loop containing nucleotide triphosphate hydrolases"/>
    <property type="match status" value="1"/>
</dbReference>
<evidence type="ECO:0000256" key="1">
    <source>
        <dbReference type="SAM" id="MobiDB-lite"/>
    </source>
</evidence>
<proteinExistence type="predicted"/>
<evidence type="ECO:0000313" key="2">
    <source>
        <dbReference type="Proteomes" id="UP000694865"/>
    </source>
</evidence>
<organism evidence="2 3">
    <name type="scientific">Saccoglossus kowalevskii</name>
    <name type="common">Acorn worm</name>
    <dbReference type="NCBI Taxonomy" id="10224"/>
    <lineage>
        <taxon>Eukaryota</taxon>
        <taxon>Metazoa</taxon>
        <taxon>Hemichordata</taxon>
        <taxon>Enteropneusta</taxon>
        <taxon>Harrimaniidae</taxon>
        <taxon>Saccoglossus</taxon>
    </lineage>
</organism>
<gene>
    <name evidence="3" type="primary">LOC102807756</name>
</gene>
<reference evidence="3" key="1">
    <citation type="submission" date="2025-08" db="UniProtKB">
        <authorList>
            <consortium name="RefSeq"/>
        </authorList>
    </citation>
    <scope>IDENTIFICATION</scope>
    <source>
        <tissue evidence="3">Testes</tissue>
    </source>
</reference>
<dbReference type="RefSeq" id="XP_006814723.1">
    <property type="nucleotide sequence ID" value="XM_006814660.1"/>
</dbReference>
<dbReference type="Proteomes" id="UP000694865">
    <property type="component" value="Unplaced"/>
</dbReference>
<keyword evidence="2" id="KW-1185">Reference proteome</keyword>
<name>A0ABM0M3Y2_SACKO</name>
<accession>A0ABM0M3Y2</accession>